<dbReference type="Proteomes" id="UP000033961">
    <property type="component" value="Chromosome I"/>
</dbReference>
<accession>A0A2P1QQQ6</accession>
<protein>
    <submittedName>
        <fullName evidence="1">Uncharacterized protein</fullName>
    </submittedName>
</protein>
<organism evidence="1 2">
    <name type="scientific">Leptospira santarosai</name>
    <dbReference type="NCBI Taxonomy" id="28183"/>
    <lineage>
        <taxon>Bacteria</taxon>
        <taxon>Pseudomonadati</taxon>
        <taxon>Spirochaetota</taxon>
        <taxon>Spirochaetia</taxon>
        <taxon>Leptospirales</taxon>
        <taxon>Leptospiraceae</taxon>
        <taxon>Leptospira</taxon>
    </lineage>
</organism>
<proteinExistence type="predicted"/>
<gene>
    <name evidence="1" type="ORF">XB16_0907</name>
</gene>
<name>A0A2P1QQQ6_9LEPT</name>
<dbReference type="AlphaFoldDB" id="A0A2P1QQQ6"/>
<evidence type="ECO:0000313" key="2">
    <source>
        <dbReference type="Proteomes" id="UP000033961"/>
    </source>
</evidence>
<evidence type="ECO:0000313" key="1">
    <source>
        <dbReference type="EMBL" id="AVQ11242.1"/>
    </source>
</evidence>
<sequence length="275" mass="32074">MNKLVSQYFGFKSIFHIANGIFLSLFLCCSQTSKVVKIDFPSTDQELISFLTSIEKWENDSGRFIEFHKDNTFLFVQENEPVITGIGKFELKEKQIKLNFNKQGNHTWLNGKKYVCNFVLKRHAWKPQQCISCIEERKDDKFELSNSNSVNSGNEDSIDNVKVKILGFKLTITKRSVYIRESPTITGKIIPLSNLGSEECLDEGYLFRTTEKPEKVNPDIYIRFPKNFDLILIAKTQEKYNVEQYENYWYYAKISVPCIGYVTTKYGWVYGEFIN</sequence>
<reference evidence="1 2" key="1">
    <citation type="journal article" date="2015" name="Genome Announc.">
        <title>Draft Genome Sequences of Leptospira santarosai Strains U160, U164, and U233, Isolated from Asymptomatic Cattle.</title>
        <authorList>
            <person name="Kremer F.S."/>
            <person name="Eslabao M.R."/>
            <person name="Provisor M."/>
            <person name="Woloski R.D."/>
            <person name="Ramires O.V."/>
            <person name="Moreno L.Z."/>
            <person name="Moreno A.M."/>
            <person name="Hamond C."/>
            <person name="Lilenbaum W."/>
            <person name="Dellagostin O.A."/>
        </authorList>
    </citation>
    <scope>NUCLEOTIDE SEQUENCE [LARGE SCALE GENOMIC DNA]</scope>
    <source>
        <strain evidence="1 2">U160</strain>
    </source>
</reference>
<dbReference type="EMBL" id="CP027843">
    <property type="protein sequence ID" value="AVQ11242.1"/>
    <property type="molecule type" value="Genomic_DNA"/>
</dbReference>